<dbReference type="CDD" id="cd01189">
    <property type="entry name" value="INT_ICEBs1_C_like"/>
    <property type="match status" value="1"/>
</dbReference>
<dbReference type="InterPro" id="IPR044068">
    <property type="entry name" value="CB"/>
</dbReference>
<evidence type="ECO:0000256" key="2">
    <source>
        <dbReference type="ARBA" id="ARBA00023125"/>
    </source>
</evidence>
<name>A0ABY5YIU2_9DEIO</name>
<dbReference type="InterPro" id="IPR013762">
    <property type="entry name" value="Integrase-like_cat_sf"/>
</dbReference>
<evidence type="ECO:0000259" key="6">
    <source>
        <dbReference type="PROSITE" id="PS51900"/>
    </source>
</evidence>
<comment type="similarity">
    <text evidence="1">Belongs to the 'phage' integrase family.</text>
</comment>
<sequence>MTGDKKPKVRGNGQGTVRQVGKKWRWEITLGFRSSGSRISKSRYAETKGKAEAAKNAALTDYSRGLIGEPDKVTVADFAARWLRRQHDVTPRTAKKYGQELDYALEHIGSMRLQDVRPHHLKDVVGQVAAREMRNDTRMSRSTLGRTLTRLRSMFKEAVADQIIYVNPMDGVKLPKISVNETASIKALNPDQAARLHIIGSALYDAGLCRLWPALFLSLGMGLRRGEVMGLKWADVDLARGTLRIRQTRVMDVQGIVTGNPKTTNSRRELHLPASVTTLLKRHRAAQDTERAAAGPAWQDGGVLFATALGEWTHPDNLNRALSAVLGWTEPTRAAQDGRGSVWTRVPRELRPALKVAALAGERLPDISPHDLRHTYATLALRHGVPVEVVSKNLGHGSPAITFTVYRHVLDDELRATVVDLFPTLPTVPSTATAVLN</sequence>
<evidence type="ECO:0000256" key="1">
    <source>
        <dbReference type="ARBA" id="ARBA00008857"/>
    </source>
</evidence>
<evidence type="ECO:0000313" key="8">
    <source>
        <dbReference type="Proteomes" id="UP001060261"/>
    </source>
</evidence>
<dbReference type="PROSITE" id="PS51898">
    <property type="entry name" value="TYR_RECOMBINASE"/>
    <property type="match status" value="1"/>
</dbReference>
<dbReference type="PROSITE" id="PS51900">
    <property type="entry name" value="CB"/>
    <property type="match status" value="1"/>
</dbReference>
<protein>
    <submittedName>
        <fullName evidence="7">Site-specific integrase</fullName>
    </submittedName>
</protein>
<feature type="domain" description="Tyr recombinase" evidence="5">
    <location>
        <begin position="183"/>
        <end position="419"/>
    </location>
</feature>
<dbReference type="InterPro" id="IPR050090">
    <property type="entry name" value="Tyrosine_recombinase_XerCD"/>
</dbReference>
<gene>
    <name evidence="7" type="ORF">N0D28_05115</name>
</gene>
<evidence type="ECO:0000313" key="7">
    <source>
        <dbReference type="EMBL" id="UWX65039.1"/>
    </source>
</evidence>
<keyword evidence="2 4" id="KW-0238">DNA-binding</keyword>
<accession>A0ABY5YIU2</accession>
<feature type="domain" description="Core-binding (CB)" evidence="6">
    <location>
        <begin position="73"/>
        <end position="159"/>
    </location>
</feature>
<evidence type="ECO:0000256" key="4">
    <source>
        <dbReference type="PROSITE-ProRule" id="PRU01248"/>
    </source>
</evidence>
<dbReference type="InterPro" id="IPR010998">
    <property type="entry name" value="Integrase_recombinase_N"/>
</dbReference>
<dbReference type="InterPro" id="IPR053876">
    <property type="entry name" value="Phage_int_M"/>
</dbReference>
<dbReference type="InterPro" id="IPR002104">
    <property type="entry name" value="Integrase_catalytic"/>
</dbReference>
<dbReference type="PANTHER" id="PTHR30349:SF41">
    <property type="entry name" value="INTEGRASE_RECOMBINASE PROTEIN MJ0367-RELATED"/>
    <property type="match status" value="1"/>
</dbReference>
<dbReference type="RefSeq" id="WP_260561297.1">
    <property type="nucleotide sequence ID" value="NZ_BAABEC010000191.1"/>
</dbReference>
<dbReference type="Gene3D" id="1.10.150.130">
    <property type="match status" value="1"/>
</dbReference>
<dbReference type="Proteomes" id="UP001060261">
    <property type="component" value="Chromosome"/>
</dbReference>
<dbReference type="InterPro" id="IPR011010">
    <property type="entry name" value="DNA_brk_join_enz"/>
</dbReference>
<dbReference type="Pfam" id="PF00589">
    <property type="entry name" value="Phage_integrase"/>
    <property type="match status" value="1"/>
</dbReference>
<evidence type="ECO:0000259" key="5">
    <source>
        <dbReference type="PROSITE" id="PS51898"/>
    </source>
</evidence>
<dbReference type="EMBL" id="CP104213">
    <property type="protein sequence ID" value="UWX65039.1"/>
    <property type="molecule type" value="Genomic_DNA"/>
</dbReference>
<proteinExistence type="inferred from homology"/>
<keyword evidence="8" id="KW-1185">Reference proteome</keyword>
<keyword evidence="3" id="KW-0233">DNA recombination</keyword>
<dbReference type="SUPFAM" id="SSF56349">
    <property type="entry name" value="DNA breaking-rejoining enzymes"/>
    <property type="match status" value="1"/>
</dbReference>
<dbReference type="Gene3D" id="1.10.443.10">
    <property type="entry name" value="Intergrase catalytic core"/>
    <property type="match status" value="1"/>
</dbReference>
<dbReference type="PANTHER" id="PTHR30349">
    <property type="entry name" value="PHAGE INTEGRASE-RELATED"/>
    <property type="match status" value="1"/>
</dbReference>
<dbReference type="Pfam" id="PF22022">
    <property type="entry name" value="Phage_int_M"/>
    <property type="match status" value="1"/>
</dbReference>
<reference evidence="7" key="1">
    <citation type="submission" date="2022-09" db="EMBL/GenBank/DDBJ databases">
        <title>genome sequence of Deinococcus rubellus.</title>
        <authorList>
            <person name="Srinivasan S."/>
        </authorList>
    </citation>
    <scope>NUCLEOTIDE SEQUENCE</scope>
    <source>
        <strain evidence="7">Ant6</strain>
    </source>
</reference>
<organism evidence="7 8">
    <name type="scientific">Deinococcus rubellus</name>
    <dbReference type="NCBI Taxonomy" id="1889240"/>
    <lineage>
        <taxon>Bacteria</taxon>
        <taxon>Thermotogati</taxon>
        <taxon>Deinococcota</taxon>
        <taxon>Deinococci</taxon>
        <taxon>Deinococcales</taxon>
        <taxon>Deinococcaceae</taxon>
        <taxon>Deinococcus</taxon>
    </lineage>
</organism>
<evidence type="ECO:0000256" key="3">
    <source>
        <dbReference type="ARBA" id="ARBA00023172"/>
    </source>
</evidence>